<dbReference type="RefSeq" id="WP_055684189.1">
    <property type="nucleotide sequence ID" value="NZ_CXPG01000027.1"/>
</dbReference>
<dbReference type="OrthoDB" id="7819166at2"/>
<sequence>MITGTLTRNADGTTYTLSVATLMFDIARLNVVPNGYKSADNHPDHHIELRTPRGRTMRVGSIWSATSKTSKREYFQIALTDRMGRSWRMNAVQGDEMPKDEWRIVPLAGGETQSIALTGRIETLDDGNLAGSIGSYDFDMDFVAVENAHKASDDHPDWHIEARSPAGRIVRMGSIWRATSERSGNAYLSIAFHAPMGTQHRANAFPREGAAPGTYEVVALTPLAAAGGGLALAA</sequence>
<dbReference type="EMBL" id="CXPG01000027">
    <property type="protein sequence ID" value="CTQ34827.1"/>
    <property type="molecule type" value="Genomic_DNA"/>
</dbReference>
<evidence type="ECO:0000313" key="2">
    <source>
        <dbReference type="Proteomes" id="UP000048908"/>
    </source>
</evidence>
<accession>A0A0M6XW77</accession>
<proteinExistence type="predicted"/>
<dbReference type="Pfam" id="PF05284">
    <property type="entry name" value="DUF736"/>
    <property type="match status" value="2"/>
</dbReference>
<protein>
    <recommendedName>
        <fullName evidence="3">DUF736 domain-containing protein</fullName>
    </recommendedName>
</protein>
<dbReference type="Proteomes" id="UP000048908">
    <property type="component" value="Unassembled WGS sequence"/>
</dbReference>
<evidence type="ECO:0008006" key="3">
    <source>
        <dbReference type="Google" id="ProtNLM"/>
    </source>
</evidence>
<gene>
    <name evidence="1" type="ORF">JAN5088_03623</name>
</gene>
<dbReference type="AlphaFoldDB" id="A0A0M6XW77"/>
<reference evidence="1 2" key="1">
    <citation type="submission" date="2015-07" db="EMBL/GenBank/DDBJ databases">
        <authorList>
            <person name="Noorani M."/>
        </authorList>
    </citation>
    <scope>NUCLEOTIDE SEQUENCE [LARGE SCALE GENOMIC DNA]</scope>
    <source>
        <strain evidence="1 2">CECT 5088</strain>
    </source>
</reference>
<dbReference type="InterPro" id="IPR007948">
    <property type="entry name" value="DUF736"/>
</dbReference>
<keyword evidence="2" id="KW-1185">Reference proteome</keyword>
<evidence type="ECO:0000313" key="1">
    <source>
        <dbReference type="EMBL" id="CTQ34827.1"/>
    </source>
</evidence>
<dbReference type="STRING" id="282197.SAMN04488517_1106"/>
<name>A0A0M6XW77_9RHOB</name>
<organism evidence="1 2">
    <name type="scientific">Jannaschia rubra</name>
    <dbReference type="NCBI Taxonomy" id="282197"/>
    <lineage>
        <taxon>Bacteria</taxon>
        <taxon>Pseudomonadati</taxon>
        <taxon>Pseudomonadota</taxon>
        <taxon>Alphaproteobacteria</taxon>
        <taxon>Rhodobacterales</taxon>
        <taxon>Roseobacteraceae</taxon>
        <taxon>Jannaschia</taxon>
    </lineage>
</organism>